<protein>
    <submittedName>
        <fullName evidence="3">Glycosyltransferase family 1 protein</fullName>
    </submittedName>
</protein>
<sequence length="392" mass="43132">MNIVLFAHPLFIGHASMPRYTQWLVDGMTARGHRVQVWMPEPHVHNLPVPTRFKKWMGYIDQYLLFPRWVRRHMAAQPADTLYVFSDHALGPWVPLAAAQPHVIHCHDLLAQQSALGQVPQNPVSATGRVYQRYIRSGYTQGRVFIAISRKTEQELRTFIGPAPESHVVYNGVNPRFHPAADIEGQRAALGRQLGIDLSRGFVLHVGVNTWYKNRPGVLEIYDRWRHGAPAEALPLLMVGPPPPPALAERHAASPNAADVHFLTGISDEVLVALYGVATVFLFPSIAEGFGWPIAEAMAAGCPVITTDAAPMTEVAGEAGFYIPPMDAPMSGGASWASRSAEVVDQVVALSPEARRDAIAHGFEQVRRFDSEAALDRIEAIYRKTLAAQSAT</sequence>
<organism evidence="3 4">
    <name type="scientific">Variovorax guangxiensis</name>
    <dbReference type="NCBI Taxonomy" id="1775474"/>
    <lineage>
        <taxon>Bacteria</taxon>
        <taxon>Pseudomonadati</taxon>
        <taxon>Pseudomonadota</taxon>
        <taxon>Betaproteobacteria</taxon>
        <taxon>Burkholderiales</taxon>
        <taxon>Comamonadaceae</taxon>
        <taxon>Variovorax</taxon>
    </lineage>
</organism>
<dbReference type="Pfam" id="PF13692">
    <property type="entry name" value="Glyco_trans_1_4"/>
    <property type="match status" value="1"/>
</dbReference>
<keyword evidence="1 3" id="KW-0808">Transferase</keyword>
<dbReference type="Pfam" id="PF13439">
    <property type="entry name" value="Glyco_transf_4"/>
    <property type="match status" value="1"/>
</dbReference>
<dbReference type="GO" id="GO:0009103">
    <property type="term" value="P:lipopolysaccharide biosynthetic process"/>
    <property type="evidence" value="ECO:0007669"/>
    <property type="project" value="TreeGrafter"/>
</dbReference>
<gene>
    <name evidence="3" type="ORF">EAH82_09835</name>
</gene>
<dbReference type="PANTHER" id="PTHR46401:SF2">
    <property type="entry name" value="GLYCOSYLTRANSFERASE WBBK-RELATED"/>
    <property type="match status" value="1"/>
</dbReference>
<evidence type="ECO:0000256" key="1">
    <source>
        <dbReference type="ARBA" id="ARBA00022679"/>
    </source>
</evidence>
<proteinExistence type="predicted"/>
<dbReference type="AlphaFoldDB" id="A0A502DUP0"/>
<feature type="domain" description="Glycosyltransferase subfamily 4-like N-terminal" evidence="2">
    <location>
        <begin position="19"/>
        <end position="175"/>
    </location>
</feature>
<name>A0A502DUP0_9BURK</name>
<evidence type="ECO:0000313" key="3">
    <source>
        <dbReference type="EMBL" id="TPG29057.1"/>
    </source>
</evidence>
<accession>A0A502DUP0</accession>
<dbReference type="GO" id="GO:0016757">
    <property type="term" value="F:glycosyltransferase activity"/>
    <property type="evidence" value="ECO:0007669"/>
    <property type="project" value="UniProtKB-ARBA"/>
</dbReference>
<dbReference type="EMBL" id="RCZI01000002">
    <property type="protein sequence ID" value="TPG29057.1"/>
    <property type="molecule type" value="Genomic_DNA"/>
</dbReference>
<dbReference type="RefSeq" id="WP_140841208.1">
    <property type="nucleotide sequence ID" value="NZ_RCZI01000002.1"/>
</dbReference>
<evidence type="ECO:0000259" key="2">
    <source>
        <dbReference type="Pfam" id="PF13439"/>
    </source>
</evidence>
<dbReference type="Gene3D" id="3.40.50.2000">
    <property type="entry name" value="Glycogen Phosphorylase B"/>
    <property type="match status" value="2"/>
</dbReference>
<reference evidence="3 4" key="1">
    <citation type="journal article" date="2019" name="Environ. Microbiol.">
        <title>Species interactions and distinct microbial communities in high Arctic permafrost affected cryosols are associated with the CH4 and CO2 gas fluxes.</title>
        <authorList>
            <person name="Altshuler I."/>
            <person name="Hamel J."/>
            <person name="Turney S."/>
            <person name="Magnuson E."/>
            <person name="Levesque R."/>
            <person name="Greer C."/>
            <person name="Whyte L.G."/>
        </authorList>
    </citation>
    <scope>NUCLEOTIDE SEQUENCE [LARGE SCALE GENOMIC DNA]</scope>
    <source>
        <strain evidence="3 4">S06.C</strain>
    </source>
</reference>
<dbReference type="OrthoDB" id="433681at2"/>
<dbReference type="PANTHER" id="PTHR46401">
    <property type="entry name" value="GLYCOSYLTRANSFERASE WBBK-RELATED"/>
    <property type="match status" value="1"/>
</dbReference>
<comment type="caution">
    <text evidence="3">The sequence shown here is derived from an EMBL/GenBank/DDBJ whole genome shotgun (WGS) entry which is preliminary data.</text>
</comment>
<dbReference type="SUPFAM" id="SSF53756">
    <property type="entry name" value="UDP-Glycosyltransferase/glycogen phosphorylase"/>
    <property type="match status" value="1"/>
</dbReference>
<dbReference type="InterPro" id="IPR028098">
    <property type="entry name" value="Glyco_trans_4-like_N"/>
</dbReference>
<evidence type="ECO:0000313" key="4">
    <source>
        <dbReference type="Proteomes" id="UP000319212"/>
    </source>
</evidence>
<dbReference type="Proteomes" id="UP000319212">
    <property type="component" value="Unassembled WGS sequence"/>
</dbReference>